<evidence type="ECO:0000313" key="1">
    <source>
        <dbReference type="EMBL" id="GGN51255.1"/>
    </source>
</evidence>
<name>A0ABQ2JR58_9SPHN</name>
<dbReference type="RefSeq" id="WP_188819900.1">
    <property type="nucleotide sequence ID" value="NZ_BMLK01000010.1"/>
</dbReference>
<protein>
    <submittedName>
        <fullName evidence="1">Uncharacterized protein</fullName>
    </submittedName>
</protein>
<dbReference type="EMBL" id="BMLK01000010">
    <property type="protein sequence ID" value="GGN51255.1"/>
    <property type="molecule type" value="Genomic_DNA"/>
</dbReference>
<comment type="caution">
    <text evidence="1">The sequence shown here is derived from an EMBL/GenBank/DDBJ whole genome shotgun (WGS) entry which is preliminary data.</text>
</comment>
<dbReference type="Proteomes" id="UP000605099">
    <property type="component" value="Unassembled WGS sequence"/>
</dbReference>
<evidence type="ECO:0000313" key="2">
    <source>
        <dbReference type="Proteomes" id="UP000605099"/>
    </source>
</evidence>
<proteinExistence type="predicted"/>
<gene>
    <name evidence="1" type="ORF">GCM10011349_23670</name>
</gene>
<keyword evidence="2" id="KW-1185">Reference proteome</keyword>
<sequence length="144" mass="15984">MTDYFSPEALQALAANDNDPVGIVRIPPSELLLTKAAIRRMAIAYRALLPCSRYKLVDLLDEIAWGFEGVIVGAEGRSIDPLSICADTIMRTDEDPSCSWLGAFLRFAVHEPKQAPQKRTLPRLELLYLVLVIRYPSVAARITA</sequence>
<organism evidence="1 2">
    <name type="scientific">Novosphingobium indicum</name>
    <dbReference type="NCBI Taxonomy" id="462949"/>
    <lineage>
        <taxon>Bacteria</taxon>
        <taxon>Pseudomonadati</taxon>
        <taxon>Pseudomonadota</taxon>
        <taxon>Alphaproteobacteria</taxon>
        <taxon>Sphingomonadales</taxon>
        <taxon>Sphingomonadaceae</taxon>
        <taxon>Novosphingobium</taxon>
    </lineage>
</organism>
<accession>A0ABQ2JR58</accession>
<reference evidence="2" key="1">
    <citation type="journal article" date="2019" name="Int. J. Syst. Evol. Microbiol.">
        <title>The Global Catalogue of Microorganisms (GCM) 10K type strain sequencing project: providing services to taxonomists for standard genome sequencing and annotation.</title>
        <authorList>
            <consortium name="The Broad Institute Genomics Platform"/>
            <consortium name="The Broad Institute Genome Sequencing Center for Infectious Disease"/>
            <person name="Wu L."/>
            <person name="Ma J."/>
        </authorList>
    </citation>
    <scope>NUCLEOTIDE SEQUENCE [LARGE SCALE GENOMIC DNA]</scope>
    <source>
        <strain evidence="2">CGMCC 1.6784</strain>
    </source>
</reference>